<dbReference type="InterPro" id="IPR015421">
    <property type="entry name" value="PyrdxlP-dep_Trfase_major"/>
</dbReference>
<dbReference type="PRINTS" id="PR00035">
    <property type="entry name" value="HTHGNTR"/>
</dbReference>
<dbReference type="CDD" id="cd07377">
    <property type="entry name" value="WHTH_GntR"/>
    <property type="match status" value="1"/>
</dbReference>
<name>A0ABW0KC97_9BACL</name>
<keyword evidence="5" id="KW-0805">Transcription regulation</keyword>
<comment type="similarity">
    <text evidence="2">In the C-terminal section; belongs to the class-I pyridoxal-phosphate-dependent aminotransferase family.</text>
</comment>
<dbReference type="SUPFAM" id="SSF53383">
    <property type="entry name" value="PLP-dependent transferases"/>
    <property type="match status" value="1"/>
</dbReference>
<dbReference type="PANTHER" id="PTHR46577">
    <property type="entry name" value="HTH-TYPE TRANSCRIPTIONAL REGULATORY PROTEIN GABR"/>
    <property type="match status" value="1"/>
</dbReference>
<keyword evidence="3 10" id="KW-0032">Aminotransferase</keyword>
<feature type="compositionally biased region" description="Gly residues" evidence="8">
    <location>
        <begin position="90"/>
        <end position="105"/>
    </location>
</feature>
<evidence type="ECO:0000313" key="10">
    <source>
        <dbReference type="EMBL" id="MFC5450413.1"/>
    </source>
</evidence>
<proteinExistence type="inferred from homology"/>
<dbReference type="CDD" id="cd00609">
    <property type="entry name" value="AAT_like"/>
    <property type="match status" value="1"/>
</dbReference>
<evidence type="ECO:0000313" key="11">
    <source>
        <dbReference type="Proteomes" id="UP001596044"/>
    </source>
</evidence>
<accession>A0ABW0KC97</accession>
<evidence type="ECO:0000256" key="5">
    <source>
        <dbReference type="ARBA" id="ARBA00023015"/>
    </source>
</evidence>
<evidence type="ECO:0000256" key="4">
    <source>
        <dbReference type="ARBA" id="ARBA00022898"/>
    </source>
</evidence>
<organism evidence="10 11">
    <name type="scientific">Paenibacillus aestuarii</name>
    <dbReference type="NCBI Taxonomy" id="516965"/>
    <lineage>
        <taxon>Bacteria</taxon>
        <taxon>Bacillati</taxon>
        <taxon>Bacillota</taxon>
        <taxon>Bacilli</taxon>
        <taxon>Bacillales</taxon>
        <taxon>Paenibacillaceae</taxon>
        <taxon>Paenibacillus</taxon>
    </lineage>
</organism>
<feature type="region of interest" description="Disordered" evidence="8">
    <location>
        <begin position="78"/>
        <end position="113"/>
    </location>
</feature>
<keyword evidence="4" id="KW-0663">Pyridoxal phosphate</keyword>
<dbReference type="PANTHER" id="PTHR46577:SF1">
    <property type="entry name" value="HTH-TYPE TRANSCRIPTIONAL REGULATORY PROTEIN GABR"/>
    <property type="match status" value="1"/>
</dbReference>
<sequence>MLLTVDRGKPQTLTIQVYEQIREAIWNEVLREGIKLPSSRELAQQSGVSRNIVMEAYDQLLAEGYLEVRPRSGTYVADGASLRHRPGPVGDRGGAGAGGGAGRRAGAGQHEPQSSEYAERAWIDFHASRPATDYFPRHLWGRLAKEACYESPEHSFGYLEPEGALKLRRVLAPYLRQVRGVHCQPGQILITGGATQALYLITKLLTDPQGYIAAEDPTASEMRSIFTYAGAEVRPIPVDDKGILPDRLSRSDSPRFVFVTPSHQFPLGGTLPIQRRIQLIDYARAMNCYIVEDDYDSEFTYDGVPIHAMQGLDPERVIYVGTFSKILSPSLRIGYVVLPQSLLPAFRTSKWYLDRHTSALEQLILARFIEQGHLDRHIRRMRKVYRKRREVLIRSLSEHFGEVDILGHAAGMHLVVRFKQVSFSEALLERIQSAGVLVYPVEQFALQKGAYTNSIVLGYGGLTTDLIKEGIRRMKIVMAEMPEMGLAVGDDHLLNE</sequence>
<dbReference type="InterPro" id="IPR036388">
    <property type="entry name" value="WH-like_DNA-bd_sf"/>
</dbReference>
<evidence type="ECO:0000256" key="1">
    <source>
        <dbReference type="ARBA" id="ARBA00001933"/>
    </source>
</evidence>
<dbReference type="InterPro" id="IPR004839">
    <property type="entry name" value="Aminotransferase_I/II_large"/>
</dbReference>
<keyword evidence="7" id="KW-0804">Transcription</keyword>
<evidence type="ECO:0000256" key="3">
    <source>
        <dbReference type="ARBA" id="ARBA00022576"/>
    </source>
</evidence>
<evidence type="ECO:0000256" key="2">
    <source>
        <dbReference type="ARBA" id="ARBA00005384"/>
    </source>
</evidence>
<dbReference type="InterPro" id="IPR036390">
    <property type="entry name" value="WH_DNA-bd_sf"/>
</dbReference>
<dbReference type="EMBL" id="JBHSMJ010000025">
    <property type="protein sequence ID" value="MFC5450413.1"/>
    <property type="molecule type" value="Genomic_DNA"/>
</dbReference>
<comment type="cofactor">
    <cofactor evidence="1">
        <name>pyridoxal 5'-phosphate</name>
        <dbReference type="ChEBI" id="CHEBI:597326"/>
    </cofactor>
</comment>
<dbReference type="Proteomes" id="UP001596044">
    <property type="component" value="Unassembled WGS sequence"/>
</dbReference>
<dbReference type="InterPro" id="IPR051446">
    <property type="entry name" value="HTH_trans_reg/aminotransferase"/>
</dbReference>
<dbReference type="Pfam" id="PF00392">
    <property type="entry name" value="GntR"/>
    <property type="match status" value="1"/>
</dbReference>
<gene>
    <name evidence="10" type="ORF">ACFPOG_19355</name>
</gene>
<evidence type="ECO:0000256" key="6">
    <source>
        <dbReference type="ARBA" id="ARBA00023125"/>
    </source>
</evidence>
<dbReference type="InterPro" id="IPR015424">
    <property type="entry name" value="PyrdxlP-dep_Trfase"/>
</dbReference>
<dbReference type="SUPFAM" id="SSF46785">
    <property type="entry name" value="Winged helix' DNA-binding domain"/>
    <property type="match status" value="1"/>
</dbReference>
<dbReference type="InterPro" id="IPR000524">
    <property type="entry name" value="Tscrpt_reg_HTH_GntR"/>
</dbReference>
<dbReference type="Gene3D" id="1.10.10.10">
    <property type="entry name" value="Winged helix-like DNA-binding domain superfamily/Winged helix DNA-binding domain"/>
    <property type="match status" value="1"/>
</dbReference>
<keyword evidence="3 10" id="KW-0808">Transferase</keyword>
<evidence type="ECO:0000256" key="8">
    <source>
        <dbReference type="SAM" id="MobiDB-lite"/>
    </source>
</evidence>
<comment type="caution">
    <text evidence="10">The sequence shown here is derived from an EMBL/GenBank/DDBJ whole genome shotgun (WGS) entry which is preliminary data.</text>
</comment>
<dbReference type="RefSeq" id="WP_270885698.1">
    <property type="nucleotide sequence ID" value="NZ_JAQFVF010000089.1"/>
</dbReference>
<protein>
    <submittedName>
        <fullName evidence="10">PLP-dependent aminotransferase family protein</fullName>
    </submittedName>
</protein>
<dbReference type="Pfam" id="PF00155">
    <property type="entry name" value="Aminotran_1_2"/>
    <property type="match status" value="1"/>
</dbReference>
<dbReference type="SMART" id="SM00345">
    <property type="entry name" value="HTH_GNTR"/>
    <property type="match status" value="1"/>
</dbReference>
<evidence type="ECO:0000256" key="7">
    <source>
        <dbReference type="ARBA" id="ARBA00023163"/>
    </source>
</evidence>
<reference evidence="11" key="1">
    <citation type="journal article" date="2019" name="Int. J. Syst. Evol. Microbiol.">
        <title>The Global Catalogue of Microorganisms (GCM) 10K type strain sequencing project: providing services to taxonomists for standard genome sequencing and annotation.</title>
        <authorList>
            <consortium name="The Broad Institute Genomics Platform"/>
            <consortium name="The Broad Institute Genome Sequencing Center for Infectious Disease"/>
            <person name="Wu L."/>
            <person name="Ma J."/>
        </authorList>
    </citation>
    <scope>NUCLEOTIDE SEQUENCE [LARGE SCALE GENOMIC DNA]</scope>
    <source>
        <strain evidence="11">KACC 11904</strain>
    </source>
</reference>
<dbReference type="GO" id="GO:0008483">
    <property type="term" value="F:transaminase activity"/>
    <property type="evidence" value="ECO:0007669"/>
    <property type="project" value="UniProtKB-KW"/>
</dbReference>
<dbReference type="Gene3D" id="3.40.640.10">
    <property type="entry name" value="Type I PLP-dependent aspartate aminotransferase-like (Major domain)"/>
    <property type="match status" value="1"/>
</dbReference>
<evidence type="ECO:0000259" key="9">
    <source>
        <dbReference type="PROSITE" id="PS50949"/>
    </source>
</evidence>
<feature type="domain" description="HTH gntR-type" evidence="9">
    <location>
        <begin position="11"/>
        <end position="79"/>
    </location>
</feature>
<keyword evidence="11" id="KW-1185">Reference proteome</keyword>
<dbReference type="PROSITE" id="PS50949">
    <property type="entry name" value="HTH_GNTR"/>
    <property type="match status" value="1"/>
</dbReference>
<keyword evidence="6" id="KW-0238">DNA-binding</keyword>